<organism evidence="1 2">
    <name type="scientific">Psilocybe cubensis</name>
    <name type="common">Psychedelic mushroom</name>
    <name type="synonym">Stropharia cubensis</name>
    <dbReference type="NCBI Taxonomy" id="181762"/>
    <lineage>
        <taxon>Eukaryota</taxon>
        <taxon>Fungi</taxon>
        <taxon>Dikarya</taxon>
        <taxon>Basidiomycota</taxon>
        <taxon>Agaricomycotina</taxon>
        <taxon>Agaricomycetes</taxon>
        <taxon>Agaricomycetidae</taxon>
        <taxon>Agaricales</taxon>
        <taxon>Agaricineae</taxon>
        <taxon>Strophariaceae</taxon>
        <taxon>Psilocybe</taxon>
    </lineage>
</organism>
<dbReference type="Proteomes" id="UP000664032">
    <property type="component" value="Unassembled WGS sequence"/>
</dbReference>
<evidence type="ECO:0000313" key="2">
    <source>
        <dbReference type="Proteomes" id="UP000664032"/>
    </source>
</evidence>
<accession>A0ACB8GI89</accession>
<reference evidence="1" key="1">
    <citation type="submission" date="2021-10" db="EMBL/GenBank/DDBJ databases">
        <title>Psilocybe cubensis genome.</title>
        <authorList>
            <person name="Mckernan K.J."/>
            <person name="Crawford S."/>
            <person name="Trippe A."/>
            <person name="Kane L.T."/>
            <person name="Mclaughlin S."/>
        </authorList>
    </citation>
    <scope>NUCLEOTIDE SEQUENCE</scope>
    <source>
        <strain evidence="1">MGC-MH-2018</strain>
    </source>
</reference>
<dbReference type="EMBL" id="JAFIQS020000012">
    <property type="protein sequence ID" value="KAH9475087.1"/>
    <property type="molecule type" value="Genomic_DNA"/>
</dbReference>
<proteinExistence type="predicted"/>
<gene>
    <name evidence="1" type="ORF">JR316_0012193</name>
</gene>
<name>A0ACB8GI89_PSICU</name>
<protein>
    <submittedName>
        <fullName evidence="1">Uncharacterized protein</fullName>
    </submittedName>
</protein>
<sequence>MPANVQSGNRYVLVNKKGKTVVDLSGTDGRSVIGWERHNGENQQWEVIEVNGGWNLKNVGTGKYLSLGCGIKNGGSVVGSDEPFTWQITQDSEDCNGLRVKVPNTNKDLDLSDNGNPTPGNPIEIWGSWKADNQIWYFEQASEHNVVDH</sequence>
<evidence type="ECO:0000313" key="1">
    <source>
        <dbReference type="EMBL" id="KAH9475087.1"/>
    </source>
</evidence>
<keyword evidence="2" id="KW-1185">Reference proteome</keyword>
<comment type="caution">
    <text evidence="1">The sequence shown here is derived from an EMBL/GenBank/DDBJ whole genome shotgun (WGS) entry which is preliminary data.</text>
</comment>